<proteinExistence type="predicted"/>
<comment type="caution">
    <text evidence="1">The sequence shown here is derived from an EMBL/GenBank/DDBJ whole genome shotgun (WGS) entry which is preliminary data.</text>
</comment>
<accession>A0ABV7ELW7</accession>
<reference evidence="2" key="1">
    <citation type="journal article" date="2019" name="Int. J. Syst. Evol. Microbiol.">
        <title>The Global Catalogue of Microorganisms (GCM) 10K type strain sequencing project: providing services to taxonomists for standard genome sequencing and annotation.</title>
        <authorList>
            <consortium name="The Broad Institute Genomics Platform"/>
            <consortium name="The Broad Institute Genome Sequencing Center for Infectious Disease"/>
            <person name="Wu L."/>
            <person name="Ma J."/>
        </authorList>
    </citation>
    <scope>NUCLEOTIDE SEQUENCE [LARGE SCALE GENOMIC DNA]</scope>
    <source>
        <strain evidence="2">KCTC 52640</strain>
    </source>
</reference>
<dbReference type="Proteomes" id="UP001595462">
    <property type="component" value="Unassembled WGS sequence"/>
</dbReference>
<protein>
    <submittedName>
        <fullName evidence="1">Uncharacterized protein</fullName>
    </submittedName>
</protein>
<dbReference type="RefSeq" id="WP_380686362.1">
    <property type="nucleotide sequence ID" value="NZ_JBHRSS010000001.1"/>
</dbReference>
<keyword evidence="2" id="KW-1185">Reference proteome</keyword>
<organism evidence="1 2">
    <name type="scientific">Salinisphaera aquimarina</name>
    <dbReference type="NCBI Taxonomy" id="2094031"/>
    <lineage>
        <taxon>Bacteria</taxon>
        <taxon>Pseudomonadati</taxon>
        <taxon>Pseudomonadota</taxon>
        <taxon>Gammaproteobacteria</taxon>
        <taxon>Salinisphaerales</taxon>
        <taxon>Salinisphaeraceae</taxon>
        <taxon>Salinisphaera</taxon>
    </lineage>
</organism>
<name>A0ABV7ELW7_9GAMM</name>
<evidence type="ECO:0000313" key="2">
    <source>
        <dbReference type="Proteomes" id="UP001595462"/>
    </source>
</evidence>
<evidence type="ECO:0000313" key="1">
    <source>
        <dbReference type="EMBL" id="MFC3102896.1"/>
    </source>
</evidence>
<dbReference type="EMBL" id="JBHRSS010000001">
    <property type="protein sequence ID" value="MFC3102896.1"/>
    <property type="molecule type" value="Genomic_DNA"/>
</dbReference>
<gene>
    <name evidence="1" type="ORF">ACFOSU_03220</name>
</gene>
<sequence length="572" mass="64937">MRRFDRKALSALAWAPEKEDAVAWLLGAEASVDFLRDNATRDELVIYASGGAVLVHGVLAPANQVTPPNHNDLRGAYLMPEDAWCIQRAWGGGAGHRMYLDPPLSSAGCKSLVGGEKLIYRRSFNGVTKDAPPIELSQKLVHSLALYWVEERNAYCRLDDRGDIEDVIRVVWLKGPPTEPEMAVVTILIEDLATYMALADMVLVFKFDFTRFEPKNFGGWHQERQTNKKSAPDLFYDVGCSANASYANGIMVLRSKLTVEQLVQAWRDEEDESKKQYAMFKIVDWKNQRQIETSCGPDHLSNYFEKSDKPFEISPAFFRPEVLTRFKNDPEKYDLEDRSIGCRNAWYLKTYDINEAGQVHTYVGYLAKLPYEEQVYWQSFNEWPKAPISKRAYENDFEGKWSSECDPLQMLKYKIRQLDQNPPAWWKIRGDELIDVARYPATDSVSEWGDEILALDQMLVEGFLAKPLQKLATDAGRKIDKQWQSVRLLQDYLEAQGRAPEEARAVMEPLARLHGLRSILKGHGAPSKSTAASKSARKDHGTLRAQFTALAGECDDTFISVLRAFGTAIKLD</sequence>